<dbReference type="PANTHER" id="PTHR44943">
    <property type="entry name" value="CELLULOSE SYNTHASE OPERON PROTEIN C"/>
    <property type="match status" value="1"/>
</dbReference>
<dbReference type="SUPFAM" id="SSF81901">
    <property type="entry name" value="HCP-like"/>
    <property type="match status" value="1"/>
</dbReference>
<dbReference type="PANTHER" id="PTHR44943:SF8">
    <property type="entry name" value="TPR REPEAT-CONTAINING PROTEIN MJ0263"/>
    <property type="match status" value="1"/>
</dbReference>
<dbReference type="InterPro" id="IPR013105">
    <property type="entry name" value="TPR_2"/>
</dbReference>
<feature type="repeat" description="TPR" evidence="3">
    <location>
        <begin position="898"/>
        <end position="931"/>
    </location>
</feature>
<evidence type="ECO:0000259" key="4">
    <source>
        <dbReference type="PROSITE" id="PS50990"/>
    </source>
</evidence>
<protein>
    <submittedName>
        <fullName evidence="5">Tetratricopeptide repeat protein</fullName>
    </submittedName>
</protein>
<evidence type="ECO:0000313" key="5">
    <source>
        <dbReference type="EMBL" id="PSL36344.1"/>
    </source>
</evidence>
<dbReference type="Proteomes" id="UP000242682">
    <property type="component" value="Unassembled WGS sequence"/>
</dbReference>
<keyword evidence="6" id="KW-1185">Reference proteome</keyword>
<feature type="domain" description="Peptidase C39" evidence="4">
    <location>
        <begin position="309"/>
        <end position="437"/>
    </location>
</feature>
<feature type="repeat" description="TPR" evidence="3">
    <location>
        <begin position="726"/>
        <end position="759"/>
    </location>
</feature>
<reference evidence="5 6" key="1">
    <citation type="submission" date="2018-03" db="EMBL/GenBank/DDBJ databases">
        <title>Genomic Encyclopedia of Type Strains, Phase III (KMG-III): the genomes of soil and plant-associated and newly described type strains.</title>
        <authorList>
            <person name="Whitman W."/>
        </authorList>
    </citation>
    <scope>NUCLEOTIDE SEQUENCE [LARGE SCALE GENOMIC DNA]</scope>
    <source>
        <strain evidence="5 6">CGMCC 1.12259</strain>
    </source>
</reference>
<evidence type="ECO:0000256" key="1">
    <source>
        <dbReference type="ARBA" id="ARBA00022737"/>
    </source>
</evidence>
<dbReference type="InterPro" id="IPR039564">
    <property type="entry name" value="Peptidase_C39-like"/>
</dbReference>
<dbReference type="GO" id="GO:0006508">
    <property type="term" value="P:proteolysis"/>
    <property type="evidence" value="ECO:0007669"/>
    <property type="project" value="InterPro"/>
</dbReference>
<dbReference type="RefSeq" id="WP_245894503.1">
    <property type="nucleotide sequence ID" value="NZ_PYAT01000007.1"/>
</dbReference>
<dbReference type="Gene3D" id="1.25.40.10">
    <property type="entry name" value="Tetratricopeptide repeat domain"/>
    <property type="match status" value="5"/>
</dbReference>
<proteinExistence type="predicted"/>
<dbReference type="GO" id="GO:0005524">
    <property type="term" value="F:ATP binding"/>
    <property type="evidence" value="ECO:0007669"/>
    <property type="project" value="InterPro"/>
</dbReference>
<dbReference type="GO" id="GO:0016020">
    <property type="term" value="C:membrane"/>
    <property type="evidence" value="ECO:0007669"/>
    <property type="project" value="InterPro"/>
</dbReference>
<dbReference type="PROSITE" id="PS50990">
    <property type="entry name" value="PEPTIDASE_C39"/>
    <property type="match status" value="1"/>
</dbReference>
<dbReference type="Pfam" id="PF07719">
    <property type="entry name" value="TPR_2"/>
    <property type="match status" value="1"/>
</dbReference>
<sequence length="1390" mass="160814">MVNNMKAKDIMTADQLIEAIRQLWEGRSLSRLRKWLNGIETEEEFYRLIQLADQADLDNYGNFFATQAYKRLGTLRSFAWHCARLLETGESLEAEERMRARLQNAAANEYTTADLAAAHDLLFKVFCVLNRLPEAKEELEKIEKTKGFIWPDQEGFYYIHSGDWETAERILKTALAQGESERSNYTKLLYVDFLSMAGRQAESLALLQEWELAEPENWAFRIEQVSRFYHLEQYEEALHLMQELNQKNPYNVRRDYFIYQTAASLYKLERWKELDGWISKHEEIFKSTIYGKTVIQHDEKIKLLKLTPKVQKMNYCVPASLSLILEAFGMDIGQDEIASHVFDVTGSKLRTTLTYMESLGFRAQYFKGNVELYKQFIDAGVPVLLSMMIENSSHVQVVVGYDDRLQGLIIQDPNDSAPFLLAYSKVKTAYKLTDSLSVAFVKEEQKPLLDFLDGSEHHFFDQLYTFLDETKNDESEDFLRFLDSHIEERYAAVVGIASLFTDGAQAFHEKWIERLQLEFGKEDAEVALLAAHMHFYKKQLPEALACLAHVDEKQSPYALFLKGAILMDQDTHEQAIPLLKQSIELDHYQPEAYSHLARCYLETGKVYQAYKWSSIALEQLPSDLFVQITHSLIQYESGAYVKALERFQNLSEEHPEDGYFVYEIGRCFQQLGEEEQAIAAFKRAIEIDCALPYSYLRIAEIQMEAKAWKEAEEIINEGISQAEKVDILHIYRGHIAVEQGRFKDAETEYRKALELDPEDLFAATHITHMLLKQDLFREAGEWIGQHIEKADTGYYIRTASMLWEEWPGYTGKEQAVSLLEKALENPGQEGFHDIAGQYAEFGENPYFRHRVLQKFKSLREAGPDEVLLCMEGQLHEEADNYRYARKLYQQAVGKMEYPLAYYRLGLLEEKSGKYEAAINHHIRCADLDPGFTAAYESLMRNYMALENKERAFTAALVVLENDPLELDLAELFLLADTEAAVSAILKRVEKITEKVPAEWLLMVEAHCMEKEGKIKEAEKLLLQAKAVNKAYTSRFEHVEFCERRGDFKRAASLLEELMADYPSLAGLYAKYIDMLVGIGKTNEIGKRLKRKLSGEDLAIAKTYCADFLALWFEEFEQEKPKGLISKMRHHARSLRTITTLITLYEEAIKKLPENEMPVMRLAELYLSREMVQEALDVLKPFVERTSNYEATLLQIRATLQLAEKEESYKIARAAAVQARKLHKEHSYDARLLLLRGEALTVIDETEKALQQYEELINLEPFNAEGYIHLMHLLAERRPSKVKGFEARLPEELEGHEWIRLNLGMVYIAVEEGLKAHEILLSLMQDEEDYWPAYYELARAEMMLGNKQDALNHLRYLLRQEEGKHYILSVNDDPLFEPIIEELNNQVGEFA</sequence>
<dbReference type="InterPro" id="IPR005074">
    <property type="entry name" value="Peptidase_C39"/>
</dbReference>
<comment type="caution">
    <text evidence="5">The sequence shown here is derived from an EMBL/GenBank/DDBJ whole genome shotgun (WGS) entry which is preliminary data.</text>
</comment>
<dbReference type="Gene3D" id="3.90.70.10">
    <property type="entry name" value="Cysteine proteinases"/>
    <property type="match status" value="1"/>
</dbReference>
<feature type="repeat" description="TPR" evidence="3">
    <location>
        <begin position="1229"/>
        <end position="1262"/>
    </location>
</feature>
<gene>
    <name evidence="5" type="ORF">B0H99_107165</name>
</gene>
<dbReference type="GO" id="GO:0008233">
    <property type="term" value="F:peptidase activity"/>
    <property type="evidence" value="ECO:0007669"/>
    <property type="project" value="InterPro"/>
</dbReference>
<evidence type="ECO:0000256" key="3">
    <source>
        <dbReference type="PROSITE-ProRule" id="PRU00339"/>
    </source>
</evidence>
<dbReference type="Pfam" id="PF13432">
    <property type="entry name" value="TPR_16"/>
    <property type="match status" value="2"/>
</dbReference>
<feature type="repeat" description="TPR" evidence="3">
    <location>
        <begin position="658"/>
        <end position="691"/>
    </location>
</feature>
<name>A0A2P8GQX0_9BACL</name>
<dbReference type="InterPro" id="IPR019734">
    <property type="entry name" value="TPR_rpt"/>
</dbReference>
<keyword evidence="1" id="KW-0677">Repeat</keyword>
<dbReference type="EMBL" id="PYAT01000007">
    <property type="protein sequence ID" value="PSL36344.1"/>
    <property type="molecule type" value="Genomic_DNA"/>
</dbReference>
<dbReference type="InterPro" id="IPR011990">
    <property type="entry name" value="TPR-like_helical_dom_sf"/>
</dbReference>
<dbReference type="PROSITE" id="PS50005">
    <property type="entry name" value="TPR"/>
    <property type="match status" value="4"/>
</dbReference>
<evidence type="ECO:0000313" key="6">
    <source>
        <dbReference type="Proteomes" id="UP000242682"/>
    </source>
</evidence>
<evidence type="ECO:0000256" key="2">
    <source>
        <dbReference type="ARBA" id="ARBA00022803"/>
    </source>
</evidence>
<dbReference type="SUPFAM" id="SSF48452">
    <property type="entry name" value="TPR-like"/>
    <property type="match status" value="4"/>
</dbReference>
<dbReference type="InterPro" id="IPR051685">
    <property type="entry name" value="Ycf3/AcsC/BcsC/TPR_MFPF"/>
</dbReference>
<organism evidence="5 6">
    <name type="scientific">Planomicrobium soli</name>
    <dbReference type="NCBI Taxonomy" id="1176648"/>
    <lineage>
        <taxon>Bacteria</taxon>
        <taxon>Bacillati</taxon>
        <taxon>Bacillota</taxon>
        <taxon>Bacilli</taxon>
        <taxon>Bacillales</taxon>
        <taxon>Caryophanaceae</taxon>
        <taxon>Planomicrobium</taxon>
    </lineage>
</organism>
<dbReference type="SMART" id="SM00028">
    <property type="entry name" value="TPR"/>
    <property type="match status" value="9"/>
</dbReference>
<accession>A0A2P8GQX0</accession>
<keyword evidence="2 3" id="KW-0802">TPR repeat</keyword>
<dbReference type="Pfam" id="PF13529">
    <property type="entry name" value="Peptidase_C39_2"/>
    <property type="match status" value="1"/>
</dbReference>